<organism evidence="1 2">
    <name type="scientific">Elysia crispata</name>
    <name type="common">lettuce slug</name>
    <dbReference type="NCBI Taxonomy" id="231223"/>
    <lineage>
        <taxon>Eukaryota</taxon>
        <taxon>Metazoa</taxon>
        <taxon>Spiralia</taxon>
        <taxon>Lophotrochozoa</taxon>
        <taxon>Mollusca</taxon>
        <taxon>Gastropoda</taxon>
        <taxon>Heterobranchia</taxon>
        <taxon>Euthyneura</taxon>
        <taxon>Panpulmonata</taxon>
        <taxon>Sacoglossa</taxon>
        <taxon>Placobranchoidea</taxon>
        <taxon>Plakobranchidae</taxon>
        <taxon>Elysia</taxon>
    </lineage>
</organism>
<keyword evidence="2" id="KW-1185">Reference proteome</keyword>
<accession>A0AAE1B0G5</accession>
<dbReference type="AlphaFoldDB" id="A0AAE1B0G5"/>
<sequence length="231" mass="25470">MCKKLCVFRADGTFSESTEDRDTVDLERSVALRPSLSASPGQVTSVSRSHCRQELSGYSLLNSSILERNKSLMFTCSPSLDHSVTHRYIVQESPITASLSRRLTHAELWIKRGWALCDCQPPDLRMDVDLSKRELVGFLKVGSTTPLLATLRSAGTAPGPRFLPCYNPAARGDSLRASMLVFMSRLSLVESPVDQAGLVLDGGQTEPGQWTQSPEPIKVDLRWDYSHSNTG</sequence>
<proteinExistence type="predicted"/>
<comment type="caution">
    <text evidence="1">The sequence shown here is derived from an EMBL/GenBank/DDBJ whole genome shotgun (WGS) entry which is preliminary data.</text>
</comment>
<protein>
    <submittedName>
        <fullName evidence="1">Uncharacterized protein</fullName>
    </submittedName>
</protein>
<dbReference type="EMBL" id="JAWDGP010000777">
    <property type="protein sequence ID" value="KAK3797317.1"/>
    <property type="molecule type" value="Genomic_DNA"/>
</dbReference>
<gene>
    <name evidence="1" type="ORF">RRG08_020708</name>
</gene>
<dbReference type="Proteomes" id="UP001283361">
    <property type="component" value="Unassembled WGS sequence"/>
</dbReference>
<evidence type="ECO:0000313" key="1">
    <source>
        <dbReference type="EMBL" id="KAK3797317.1"/>
    </source>
</evidence>
<name>A0AAE1B0G5_9GAST</name>
<evidence type="ECO:0000313" key="2">
    <source>
        <dbReference type="Proteomes" id="UP001283361"/>
    </source>
</evidence>
<reference evidence="1" key="1">
    <citation type="journal article" date="2023" name="G3 (Bethesda)">
        <title>A reference genome for the long-term kleptoplast-retaining sea slug Elysia crispata morphotype clarki.</title>
        <authorList>
            <person name="Eastman K.E."/>
            <person name="Pendleton A.L."/>
            <person name="Shaikh M.A."/>
            <person name="Suttiyut T."/>
            <person name="Ogas R."/>
            <person name="Tomko P."/>
            <person name="Gavelis G."/>
            <person name="Widhalm J.R."/>
            <person name="Wisecaver J.H."/>
        </authorList>
    </citation>
    <scope>NUCLEOTIDE SEQUENCE</scope>
    <source>
        <strain evidence="1">ECLA1</strain>
    </source>
</reference>